<dbReference type="InParanoid" id="T1F863"/>
<dbReference type="OrthoDB" id="7485566at2759"/>
<proteinExistence type="predicted"/>
<reference evidence="2" key="3">
    <citation type="submission" date="2015-06" db="UniProtKB">
        <authorList>
            <consortium name="EnsemblMetazoa"/>
        </authorList>
    </citation>
    <scope>IDENTIFICATION</scope>
</reference>
<organism evidence="2 3">
    <name type="scientific">Helobdella robusta</name>
    <name type="common">Californian leech</name>
    <dbReference type="NCBI Taxonomy" id="6412"/>
    <lineage>
        <taxon>Eukaryota</taxon>
        <taxon>Metazoa</taxon>
        <taxon>Spiralia</taxon>
        <taxon>Lophotrochozoa</taxon>
        <taxon>Annelida</taxon>
        <taxon>Clitellata</taxon>
        <taxon>Hirudinea</taxon>
        <taxon>Rhynchobdellida</taxon>
        <taxon>Glossiphoniidae</taxon>
        <taxon>Helobdella</taxon>
    </lineage>
</organism>
<reference evidence="1 3" key="2">
    <citation type="journal article" date="2013" name="Nature">
        <title>Insights into bilaterian evolution from three spiralian genomes.</title>
        <authorList>
            <person name="Simakov O."/>
            <person name="Marletaz F."/>
            <person name="Cho S.J."/>
            <person name="Edsinger-Gonzales E."/>
            <person name="Havlak P."/>
            <person name="Hellsten U."/>
            <person name="Kuo D.H."/>
            <person name="Larsson T."/>
            <person name="Lv J."/>
            <person name="Arendt D."/>
            <person name="Savage R."/>
            <person name="Osoegawa K."/>
            <person name="de Jong P."/>
            <person name="Grimwood J."/>
            <person name="Chapman J.A."/>
            <person name="Shapiro H."/>
            <person name="Aerts A."/>
            <person name="Otillar R.P."/>
            <person name="Terry A.Y."/>
            <person name="Boore J.L."/>
            <person name="Grigoriev I.V."/>
            <person name="Lindberg D.R."/>
            <person name="Seaver E.C."/>
            <person name="Weisblat D.A."/>
            <person name="Putnam N.H."/>
            <person name="Rokhsar D.S."/>
        </authorList>
    </citation>
    <scope>NUCLEOTIDE SEQUENCE</scope>
</reference>
<dbReference type="KEGG" id="hro:HELRODRAFT_174486"/>
<evidence type="ECO:0000313" key="2">
    <source>
        <dbReference type="EnsemblMetazoa" id="HelroP174486"/>
    </source>
</evidence>
<keyword evidence="3" id="KW-1185">Reference proteome</keyword>
<dbReference type="EnsemblMetazoa" id="HelroT174486">
    <property type="protein sequence ID" value="HelroP174486"/>
    <property type="gene ID" value="HelroG174486"/>
</dbReference>
<protein>
    <submittedName>
        <fullName evidence="1 2">Uncharacterized protein</fullName>
    </submittedName>
</protein>
<dbReference type="AlphaFoldDB" id="T1F863"/>
<dbReference type="Proteomes" id="UP000015101">
    <property type="component" value="Unassembled WGS sequence"/>
</dbReference>
<dbReference type="GeneID" id="20205012"/>
<dbReference type="RefSeq" id="XP_009020184.1">
    <property type="nucleotide sequence ID" value="XM_009021936.1"/>
</dbReference>
<name>T1F863_HELRO</name>
<evidence type="ECO:0000313" key="1">
    <source>
        <dbReference type="EMBL" id="ESO01530.1"/>
    </source>
</evidence>
<dbReference type="CTD" id="20205012"/>
<accession>T1F863</accession>
<gene>
    <name evidence="2" type="primary">20205012</name>
    <name evidence="1" type="ORF">HELRODRAFT_174486</name>
</gene>
<sequence length="205" mass="22555">MSSQGHVLSTTSLTLCHVCYKHFKLRQDGTLVRHGGKVKGSKCPGSLKHPPSNRKQRRSLNVVNANISKTSEDSGVLDTAVDMGGKSSLAEIFFEKSSGCRLIDHGGSFQKEPQEIETTELICAMTGFINLLLGGVCPPELVDFKHIMSMMTEIGKHDALVLLTQAAFIPRLSYFLRTSSGPSQETSDEFNNELRMGFQTIFNVF</sequence>
<evidence type="ECO:0000313" key="3">
    <source>
        <dbReference type="Proteomes" id="UP000015101"/>
    </source>
</evidence>
<reference evidence="3" key="1">
    <citation type="submission" date="2012-12" db="EMBL/GenBank/DDBJ databases">
        <authorList>
            <person name="Hellsten U."/>
            <person name="Grimwood J."/>
            <person name="Chapman J.A."/>
            <person name="Shapiro H."/>
            <person name="Aerts A."/>
            <person name="Otillar R.P."/>
            <person name="Terry A.Y."/>
            <person name="Boore J.L."/>
            <person name="Simakov O."/>
            <person name="Marletaz F."/>
            <person name="Cho S.-J."/>
            <person name="Edsinger-Gonzales E."/>
            <person name="Havlak P."/>
            <person name="Kuo D.-H."/>
            <person name="Larsson T."/>
            <person name="Lv J."/>
            <person name="Arendt D."/>
            <person name="Savage R."/>
            <person name="Osoegawa K."/>
            <person name="de Jong P."/>
            <person name="Lindberg D.R."/>
            <person name="Seaver E.C."/>
            <person name="Weisblat D.A."/>
            <person name="Putnam N.H."/>
            <person name="Grigoriev I.V."/>
            <person name="Rokhsar D.S."/>
        </authorList>
    </citation>
    <scope>NUCLEOTIDE SEQUENCE</scope>
</reference>
<dbReference type="HOGENOM" id="CLU_1338862_0_0_1"/>
<dbReference type="EMBL" id="AMQM01004926">
    <property type="status" value="NOT_ANNOTATED_CDS"/>
    <property type="molecule type" value="Genomic_DNA"/>
</dbReference>
<dbReference type="EMBL" id="KB096743">
    <property type="protein sequence ID" value="ESO01530.1"/>
    <property type="molecule type" value="Genomic_DNA"/>
</dbReference>